<dbReference type="InterPro" id="IPR016879">
    <property type="entry name" value="UCP028299"/>
</dbReference>
<name>A0A2V3PM42_9BACT</name>
<dbReference type="EMBL" id="QICL01000015">
    <property type="protein sequence ID" value="PXV63124.1"/>
    <property type="molecule type" value="Genomic_DNA"/>
</dbReference>
<sequence length="280" mass="31361">MSIYRILLSLCMAYCLFSTNSLYAQTNEKIKSTNNATLIGIGSSNLYDTYLSPLKYTGTSFRLMNERMKKTSWFNNKFTKQQLIDLEVTTTKNPIGNADQFSVLLGYSLGGHYSLIKTDKFRFSAGGLWNASGGVLYNQRNSNNPASARAYSNIQLSAIAFYSWKNITFRGQLDAPVMGILFSPHYGQSYYEISLGNSVDVVNFASLHNQRALRTYFTADIPVSKVTLRVGYLGSFYQTEIHNLQTHNYSNSIVIGLVSESVNLSGNKIKANKIIDSSFY</sequence>
<proteinExistence type="predicted"/>
<evidence type="ECO:0000256" key="1">
    <source>
        <dbReference type="SAM" id="SignalP"/>
    </source>
</evidence>
<dbReference type="OrthoDB" id="1012285at2"/>
<comment type="caution">
    <text evidence="2">The sequence shown here is derived from an EMBL/GenBank/DDBJ whole genome shotgun (WGS) entry which is preliminary data.</text>
</comment>
<evidence type="ECO:0000313" key="2">
    <source>
        <dbReference type="EMBL" id="PXV63124.1"/>
    </source>
</evidence>
<dbReference type="Pfam" id="PF11777">
    <property type="entry name" value="DUF3316"/>
    <property type="match status" value="1"/>
</dbReference>
<dbReference type="RefSeq" id="WP_110311038.1">
    <property type="nucleotide sequence ID" value="NZ_QICL01000015.1"/>
</dbReference>
<reference evidence="2 3" key="1">
    <citation type="submission" date="2018-03" db="EMBL/GenBank/DDBJ databases">
        <title>Genomic Encyclopedia of Archaeal and Bacterial Type Strains, Phase II (KMG-II): from individual species to whole genera.</title>
        <authorList>
            <person name="Goeker M."/>
        </authorList>
    </citation>
    <scope>NUCLEOTIDE SEQUENCE [LARGE SCALE GENOMIC DNA]</scope>
    <source>
        <strain evidence="2 3">DSM 100214</strain>
    </source>
</reference>
<keyword evidence="3" id="KW-1185">Reference proteome</keyword>
<feature type="signal peptide" evidence="1">
    <location>
        <begin position="1"/>
        <end position="24"/>
    </location>
</feature>
<dbReference type="Proteomes" id="UP000247973">
    <property type="component" value="Unassembled WGS sequence"/>
</dbReference>
<accession>A0A2V3PM42</accession>
<gene>
    <name evidence="2" type="ORF">CLV62_1156</name>
</gene>
<keyword evidence="1" id="KW-0732">Signal</keyword>
<evidence type="ECO:0000313" key="3">
    <source>
        <dbReference type="Proteomes" id="UP000247973"/>
    </source>
</evidence>
<protein>
    <submittedName>
        <fullName evidence="2">Uncharacterized protein DUF3316</fullName>
    </submittedName>
</protein>
<feature type="chain" id="PRO_5015847127" evidence="1">
    <location>
        <begin position="25"/>
        <end position="280"/>
    </location>
</feature>
<dbReference type="AlphaFoldDB" id="A0A2V3PM42"/>
<organism evidence="2 3">
    <name type="scientific">Dysgonomonas alginatilytica</name>
    <dbReference type="NCBI Taxonomy" id="1605892"/>
    <lineage>
        <taxon>Bacteria</taxon>
        <taxon>Pseudomonadati</taxon>
        <taxon>Bacteroidota</taxon>
        <taxon>Bacteroidia</taxon>
        <taxon>Bacteroidales</taxon>
        <taxon>Dysgonomonadaceae</taxon>
        <taxon>Dysgonomonas</taxon>
    </lineage>
</organism>